<name>A0A9J6RS59_9GAMM</name>
<keyword evidence="2" id="KW-1185">Reference proteome</keyword>
<reference evidence="1 2" key="1">
    <citation type="submission" date="2022-12" db="EMBL/GenBank/DDBJ databases">
        <title>Dasania phycosphaerae sp. nov., isolated from particulate material of the south coast of Korea.</title>
        <authorList>
            <person name="Jiang Y."/>
        </authorList>
    </citation>
    <scope>NUCLEOTIDE SEQUENCE [LARGE SCALE GENOMIC DNA]</scope>
    <source>
        <strain evidence="1 2">GY-19</strain>
    </source>
</reference>
<dbReference type="RefSeq" id="WP_268905503.1">
    <property type="nucleotide sequence ID" value="NZ_JAPTGG010000039.1"/>
</dbReference>
<organism evidence="1 2">
    <name type="scientific">Dasania phycosphaerae</name>
    <dbReference type="NCBI Taxonomy" id="2950436"/>
    <lineage>
        <taxon>Bacteria</taxon>
        <taxon>Pseudomonadati</taxon>
        <taxon>Pseudomonadota</taxon>
        <taxon>Gammaproteobacteria</taxon>
        <taxon>Cellvibrionales</taxon>
        <taxon>Spongiibacteraceae</taxon>
        <taxon>Dasania</taxon>
    </lineage>
</organism>
<protein>
    <submittedName>
        <fullName evidence="1">IS66 family insertion sequence element accessory protein TnpB</fullName>
    </submittedName>
</protein>
<evidence type="ECO:0000313" key="1">
    <source>
        <dbReference type="EMBL" id="MCZ0867268.1"/>
    </source>
</evidence>
<dbReference type="PANTHER" id="PTHR36455:SF1">
    <property type="entry name" value="BLR8292 PROTEIN"/>
    <property type="match status" value="1"/>
</dbReference>
<dbReference type="NCBIfam" id="NF033819">
    <property type="entry name" value="IS66_TnpB"/>
    <property type="match status" value="1"/>
</dbReference>
<dbReference type="Proteomes" id="UP001069090">
    <property type="component" value="Unassembled WGS sequence"/>
</dbReference>
<accession>A0A9J6RS59</accession>
<dbReference type="PANTHER" id="PTHR36455">
    <property type="match status" value="1"/>
</dbReference>
<dbReference type="EMBL" id="JAPTGG010000039">
    <property type="protein sequence ID" value="MCZ0867268.1"/>
    <property type="molecule type" value="Genomic_DNA"/>
</dbReference>
<comment type="caution">
    <text evidence="1">The sequence shown here is derived from an EMBL/GenBank/DDBJ whole genome shotgun (WGS) entry which is preliminary data.</text>
</comment>
<dbReference type="InterPro" id="IPR008878">
    <property type="entry name" value="Transposase_IS66_Orf2"/>
</dbReference>
<dbReference type="Pfam" id="PF05717">
    <property type="entry name" value="TnpB_IS66"/>
    <property type="match status" value="1"/>
</dbReference>
<dbReference type="AlphaFoldDB" id="A0A9J6RS59"/>
<proteinExistence type="predicted"/>
<evidence type="ECO:0000313" key="2">
    <source>
        <dbReference type="Proteomes" id="UP001069090"/>
    </source>
</evidence>
<sequence>MKTFVDVGSVYLHREPVDFRKAIDGLSLIVEQAMGLSVYDSALFVFCNRRRDKLKVLYWDHSGFCLWYKRLEKEKFKWPKKDHREVIALNEEQFDWLLRGFDISRMNAHKSLVFE</sequence>
<gene>
    <name evidence="1" type="primary">tnpB</name>
    <name evidence="1" type="ORF">O0V09_18895</name>
</gene>